<proteinExistence type="predicted"/>
<feature type="non-terminal residue" evidence="1">
    <location>
        <position position="68"/>
    </location>
</feature>
<keyword evidence="2" id="KW-1185">Reference proteome</keyword>
<feature type="non-terminal residue" evidence="1">
    <location>
        <position position="1"/>
    </location>
</feature>
<evidence type="ECO:0000313" key="1">
    <source>
        <dbReference type="EMBL" id="KAI4817822.1"/>
    </source>
</evidence>
<gene>
    <name evidence="1" type="ORF">KUCAC02_011196</name>
</gene>
<name>A0ACB9WWT1_CHAAC</name>
<dbReference type="Proteomes" id="UP001057452">
    <property type="component" value="Chromosome 11"/>
</dbReference>
<reference evidence="1" key="1">
    <citation type="submission" date="2022-05" db="EMBL/GenBank/DDBJ databases">
        <title>Chromosome-level genome of Chaenocephalus aceratus.</title>
        <authorList>
            <person name="Park H."/>
        </authorList>
    </citation>
    <scope>NUCLEOTIDE SEQUENCE</scope>
    <source>
        <strain evidence="1">KU_202001</strain>
    </source>
</reference>
<sequence>PALSLSSRPTCSTHRRVECRQQSLNLTPLLYESRSCDRLNVTVELLTFDPGEDRQETATGAATPLHTW</sequence>
<comment type="caution">
    <text evidence="1">The sequence shown here is derived from an EMBL/GenBank/DDBJ whole genome shotgun (WGS) entry which is preliminary data.</text>
</comment>
<protein>
    <submittedName>
        <fullName evidence="1">Uncharacterized protein</fullName>
    </submittedName>
</protein>
<dbReference type="EMBL" id="CM043795">
    <property type="protein sequence ID" value="KAI4817822.1"/>
    <property type="molecule type" value="Genomic_DNA"/>
</dbReference>
<accession>A0ACB9WWT1</accession>
<evidence type="ECO:0000313" key="2">
    <source>
        <dbReference type="Proteomes" id="UP001057452"/>
    </source>
</evidence>
<organism evidence="1 2">
    <name type="scientific">Chaenocephalus aceratus</name>
    <name type="common">Blackfin icefish</name>
    <name type="synonym">Chaenichthys aceratus</name>
    <dbReference type="NCBI Taxonomy" id="36190"/>
    <lineage>
        <taxon>Eukaryota</taxon>
        <taxon>Metazoa</taxon>
        <taxon>Chordata</taxon>
        <taxon>Craniata</taxon>
        <taxon>Vertebrata</taxon>
        <taxon>Euteleostomi</taxon>
        <taxon>Actinopterygii</taxon>
        <taxon>Neopterygii</taxon>
        <taxon>Teleostei</taxon>
        <taxon>Neoteleostei</taxon>
        <taxon>Acanthomorphata</taxon>
        <taxon>Eupercaria</taxon>
        <taxon>Perciformes</taxon>
        <taxon>Notothenioidei</taxon>
        <taxon>Channichthyidae</taxon>
        <taxon>Chaenocephalus</taxon>
    </lineage>
</organism>